<dbReference type="InterPro" id="IPR036279">
    <property type="entry name" value="5-3_exonuclease_C_sf"/>
</dbReference>
<dbReference type="Pfam" id="PF01367">
    <property type="entry name" value="5_3_exonuc"/>
    <property type="match status" value="1"/>
</dbReference>
<evidence type="ECO:0000256" key="6">
    <source>
        <dbReference type="ARBA" id="ARBA00022705"/>
    </source>
</evidence>
<dbReference type="CDD" id="cd06140">
    <property type="entry name" value="DNA_polA_I_Bacillus_like_exo"/>
    <property type="match status" value="1"/>
</dbReference>
<dbReference type="CDD" id="cd09859">
    <property type="entry name" value="PIN_53EXO"/>
    <property type="match status" value="1"/>
</dbReference>
<keyword evidence="7" id="KW-0540">Nuclease</keyword>
<evidence type="ECO:0000313" key="20">
    <source>
        <dbReference type="EMBL" id="KXG77095.1"/>
    </source>
</evidence>
<dbReference type="Gene3D" id="1.20.1060.10">
    <property type="entry name" value="Taq DNA Polymerase, Chain T, domain 4"/>
    <property type="match status" value="1"/>
</dbReference>
<dbReference type="CDD" id="cd09898">
    <property type="entry name" value="H3TH_53EXO"/>
    <property type="match status" value="1"/>
</dbReference>
<feature type="domain" description="DNA-directed DNA polymerase family A palm" evidence="19">
    <location>
        <begin position="645"/>
        <end position="852"/>
    </location>
</feature>
<evidence type="ECO:0000256" key="5">
    <source>
        <dbReference type="ARBA" id="ARBA00022695"/>
    </source>
</evidence>
<dbReference type="GO" id="GO:0006261">
    <property type="term" value="P:DNA-templated DNA replication"/>
    <property type="evidence" value="ECO:0007669"/>
    <property type="project" value="UniProtKB-UniRule"/>
</dbReference>
<evidence type="ECO:0000256" key="1">
    <source>
        <dbReference type="ARBA" id="ARBA00007705"/>
    </source>
</evidence>
<dbReference type="GO" id="GO:0003677">
    <property type="term" value="F:DNA binding"/>
    <property type="evidence" value="ECO:0007669"/>
    <property type="project" value="UniProtKB-UniRule"/>
</dbReference>
<dbReference type="PROSITE" id="PS00447">
    <property type="entry name" value="DNA_POLYMERASE_A"/>
    <property type="match status" value="1"/>
</dbReference>
<dbReference type="AlphaFoldDB" id="A0A140L970"/>
<dbReference type="InterPro" id="IPR043502">
    <property type="entry name" value="DNA/RNA_pol_sf"/>
</dbReference>
<keyword evidence="11 16" id="KW-0239">DNA-directed DNA polymerase</keyword>
<evidence type="ECO:0000256" key="7">
    <source>
        <dbReference type="ARBA" id="ARBA00022722"/>
    </source>
</evidence>
<evidence type="ECO:0000256" key="4">
    <source>
        <dbReference type="ARBA" id="ARBA00022679"/>
    </source>
</evidence>
<dbReference type="InterPro" id="IPR020045">
    <property type="entry name" value="DNA_polI_H3TH"/>
</dbReference>
<dbReference type="SMART" id="SM00279">
    <property type="entry name" value="HhH2"/>
    <property type="match status" value="1"/>
</dbReference>
<keyword evidence="9" id="KW-0378">Hydrolase</keyword>
<dbReference type="SUPFAM" id="SSF47807">
    <property type="entry name" value="5' to 3' exonuclease, C-terminal subdomain"/>
    <property type="match status" value="1"/>
</dbReference>
<dbReference type="OrthoDB" id="9806424at2"/>
<organism evidence="20 21">
    <name type="scientific">Thermotalea metallivorans</name>
    <dbReference type="NCBI Taxonomy" id="520762"/>
    <lineage>
        <taxon>Bacteria</taxon>
        <taxon>Bacillati</taxon>
        <taxon>Bacillota</taxon>
        <taxon>Clostridia</taxon>
        <taxon>Peptostreptococcales</taxon>
        <taxon>Thermotaleaceae</taxon>
        <taxon>Thermotalea</taxon>
    </lineage>
</organism>
<dbReference type="Pfam" id="PF02739">
    <property type="entry name" value="5_3_exonuc_N"/>
    <property type="match status" value="1"/>
</dbReference>
<dbReference type="InterPro" id="IPR002421">
    <property type="entry name" value="5-3_exonuclease"/>
</dbReference>
<dbReference type="InterPro" id="IPR012337">
    <property type="entry name" value="RNaseH-like_sf"/>
</dbReference>
<feature type="domain" description="3'-5' exonuclease" evidence="17">
    <location>
        <begin position="305"/>
        <end position="478"/>
    </location>
</feature>
<dbReference type="Gene3D" id="3.40.50.1010">
    <property type="entry name" value="5'-nuclease"/>
    <property type="match status" value="1"/>
</dbReference>
<keyword evidence="8 16" id="KW-0227">DNA damage</keyword>
<evidence type="ECO:0000259" key="18">
    <source>
        <dbReference type="SMART" id="SM00475"/>
    </source>
</evidence>
<dbReference type="InterPro" id="IPR001098">
    <property type="entry name" value="DNA-dir_DNA_pol_A_palm_dom"/>
</dbReference>
<dbReference type="InterPro" id="IPR054690">
    <property type="entry name" value="DNA_polI_exonuclease"/>
</dbReference>
<dbReference type="PANTHER" id="PTHR10133:SF27">
    <property type="entry name" value="DNA POLYMERASE NU"/>
    <property type="match status" value="1"/>
</dbReference>
<evidence type="ECO:0000256" key="14">
    <source>
        <dbReference type="ARBA" id="ARBA00049244"/>
    </source>
</evidence>
<dbReference type="PRINTS" id="PR00868">
    <property type="entry name" value="DNAPOLI"/>
</dbReference>
<dbReference type="Proteomes" id="UP000070456">
    <property type="component" value="Unassembled WGS sequence"/>
</dbReference>
<dbReference type="InterPro" id="IPR029060">
    <property type="entry name" value="PIN-like_dom_sf"/>
</dbReference>
<dbReference type="InterPro" id="IPR018320">
    <property type="entry name" value="DNA_polymerase_1"/>
</dbReference>
<keyword evidence="5 16" id="KW-0548">Nucleotidyltransferase</keyword>
<comment type="caution">
    <text evidence="20">The sequence shown here is derived from an EMBL/GenBank/DDBJ whole genome shotgun (WGS) entry which is preliminary data.</text>
</comment>
<dbReference type="Gene3D" id="1.10.150.20">
    <property type="entry name" value="5' to 3' exonuclease, C-terminal subdomain"/>
    <property type="match status" value="2"/>
</dbReference>
<dbReference type="FunFam" id="1.10.150.20:FF:000002">
    <property type="entry name" value="DNA polymerase I"/>
    <property type="match status" value="1"/>
</dbReference>
<dbReference type="InterPro" id="IPR020046">
    <property type="entry name" value="5-3_exonucl_a-hlix_arch_N"/>
</dbReference>
<dbReference type="InterPro" id="IPR002562">
    <property type="entry name" value="3'-5'_exonuclease_dom"/>
</dbReference>
<evidence type="ECO:0000256" key="10">
    <source>
        <dbReference type="ARBA" id="ARBA00022839"/>
    </source>
</evidence>
<evidence type="ECO:0000256" key="9">
    <source>
        <dbReference type="ARBA" id="ARBA00022801"/>
    </source>
</evidence>
<dbReference type="PANTHER" id="PTHR10133">
    <property type="entry name" value="DNA POLYMERASE I"/>
    <property type="match status" value="1"/>
</dbReference>
<proteinExistence type="inferred from homology"/>
<dbReference type="PATRIC" id="fig|520762.4.peg.701"/>
<evidence type="ECO:0000256" key="11">
    <source>
        <dbReference type="ARBA" id="ARBA00022932"/>
    </source>
</evidence>
<dbReference type="NCBIfam" id="NF004397">
    <property type="entry name" value="PRK05755.1"/>
    <property type="match status" value="1"/>
</dbReference>
<keyword evidence="6 16" id="KW-0235">DNA replication</keyword>
<dbReference type="GO" id="GO:0003887">
    <property type="term" value="F:DNA-directed DNA polymerase activity"/>
    <property type="evidence" value="ECO:0007669"/>
    <property type="project" value="UniProtKB-UniRule"/>
</dbReference>
<dbReference type="STRING" id="520762.AN619_06240"/>
<accession>A0A140L970</accession>
<evidence type="ECO:0000313" key="21">
    <source>
        <dbReference type="Proteomes" id="UP000070456"/>
    </source>
</evidence>
<feature type="domain" description="5'-3' exonuclease" evidence="18">
    <location>
        <begin position="4"/>
        <end position="263"/>
    </location>
</feature>
<evidence type="ECO:0000259" key="19">
    <source>
        <dbReference type="SMART" id="SM00482"/>
    </source>
</evidence>
<dbReference type="SUPFAM" id="SSF53098">
    <property type="entry name" value="Ribonuclease H-like"/>
    <property type="match status" value="1"/>
</dbReference>
<dbReference type="SMART" id="SM00474">
    <property type="entry name" value="35EXOc"/>
    <property type="match status" value="1"/>
</dbReference>
<dbReference type="SUPFAM" id="SSF56672">
    <property type="entry name" value="DNA/RNA polymerases"/>
    <property type="match status" value="1"/>
</dbReference>
<evidence type="ECO:0000259" key="17">
    <source>
        <dbReference type="SMART" id="SM00474"/>
    </source>
</evidence>
<dbReference type="FunFam" id="1.20.1060.10:FF:000001">
    <property type="entry name" value="DNA polymerase I"/>
    <property type="match status" value="1"/>
</dbReference>
<dbReference type="EMBL" id="LOEE01000019">
    <property type="protein sequence ID" value="KXG77095.1"/>
    <property type="molecule type" value="Genomic_DNA"/>
</dbReference>
<dbReference type="EC" id="2.7.7.7" evidence="2 15"/>
<dbReference type="InterPro" id="IPR019760">
    <property type="entry name" value="DNA-dir_DNA_pol_A_CS"/>
</dbReference>
<evidence type="ECO:0000256" key="16">
    <source>
        <dbReference type="RuleBase" id="RU004460"/>
    </source>
</evidence>
<sequence>MESKKIVIIDGNSLIHRAYYALPLLSNKSGEYTNAVYGFVNMLYKILDDYAPDYISVAFDRKAPTFRHLEYDDYKAGRKKMPDELAQQLPVLKEVLDAFRIHRMELDGFEADDLIGTLVKFCEGQGIDVIVVTGDKDALQLASRKTKVLITKKGISSLEEYNADGVMEKYEITPEQFIDLKGLMGDPSDNIPGVPGVGEKTAIKLIKEFGSIEELIRNTDKISSTKLREKIEAYAQQAVLSKRLATIMVDVPLEISLEELKREEPDRETLLALFKKLEFHSLMGKVVSKVTGEEKENKDGQKDISAIQYEWGDLKNKIKKKGAFCLKTFTDGLDIINDEMVALSILCDGENYFIENPGKSGVLEEFREVFEDPDIKKYGHYLKKDRTALRKYNILLNGLAFDSAIALYLIDPTRSAYEIHDISLEYLNRKIAAEEEILGKGKNRNKYSELALEQLAEFGRNWCRTVMDVKDLLMKQIQEYNLTKLFNEVEMPLVEVLADMEFHGFKIDRNILEELGLQLDEKIDHITKLIYDAAGETFNINSPKQLGEILFEKLGLPSVKKTKTGHSTNIEVLEKLQKKHPMIPLIMEYRQLVKLKSTYIDGLKAVINETTHKIHSNFHQTVTSTGRISSTEPNLQNIPIKLPMGREIRKVFIPSSEEYLLLDADYSQIELRVLAHISKDSNLMEAFHKDLDIHTTTASKVFHVPMEEVTPLQRSRAKAVNFGIVYGISDYGLAENLQITRKEAQKYIDEYFSKYTGVKKYMEQIIKEGRERGYVTTILNRRRYIPEINSSNFNLRSFGERTAMNTPIQGSAADIIKLAMIKVDRELKDKNLRSRLILQVHDELIVEVHKDELEHVQEIVRIQMENALKLDVPLKVDMHVGKSWYDTK</sequence>
<protein>
    <recommendedName>
        <fullName evidence="3 15">DNA polymerase I</fullName>
        <ecNumber evidence="2 15">2.7.7.7</ecNumber>
    </recommendedName>
</protein>
<keyword evidence="4 16" id="KW-0808">Transferase</keyword>
<dbReference type="NCBIfam" id="TIGR00593">
    <property type="entry name" value="pola"/>
    <property type="match status" value="1"/>
</dbReference>
<dbReference type="RefSeq" id="WP_068554997.1">
    <property type="nucleotide sequence ID" value="NZ_LOEE01000019.1"/>
</dbReference>
<evidence type="ECO:0000256" key="13">
    <source>
        <dbReference type="ARBA" id="ARBA00023204"/>
    </source>
</evidence>
<comment type="catalytic activity">
    <reaction evidence="14 16">
        <text>DNA(n) + a 2'-deoxyribonucleoside 5'-triphosphate = DNA(n+1) + diphosphate</text>
        <dbReference type="Rhea" id="RHEA:22508"/>
        <dbReference type="Rhea" id="RHEA-COMP:17339"/>
        <dbReference type="Rhea" id="RHEA-COMP:17340"/>
        <dbReference type="ChEBI" id="CHEBI:33019"/>
        <dbReference type="ChEBI" id="CHEBI:61560"/>
        <dbReference type="ChEBI" id="CHEBI:173112"/>
        <dbReference type="EC" id="2.7.7.7"/>
    </reaction>
</comment>
<dbReference type="GO" id="GO:0008408">
    <property type="term" value="F:3'-5' exonuclease activity"/>
    <property type="evidence" value="ECO:0007669"/>
    <property type="project" value="InterPro"/>
</dbReference>
<dbReference type="FunFam" id="3.40.50.1010:FF:000001">
    <property type="entry name" value="DNA polymerase I"/>
    <property type="match status" value="1"/>
</dbReference>
<name>A0A140L970_9FIRM</name>
<evidence type="ECO:0000256" key="15">
    <source>
        <dbReference type="NCBIfam" id="TIGR00593"/>
    </source>
</evidence>
<dbReference type="Gene3D" id="3.30.70.370">
    <property type="match status" value="1"/>
</dbReference>
<dbReference type="FunFam" id="1.10.150.20:FF:000003">
    <property type="entry name" value="DNA polymerase I"/>
    <property type="match status" value="1"/>
</dbReference>
<dbReference type="Pfam" id="PF00476">
    <property type="entry name" value="DNA_pol_A"/>
    <property type="match status" value="1"/>
</dbReference>
<dbReference type="InterPro" id="IPR036397">
    <property type="entry name" value="RNaseH_sf"/>
</dbReference>
<comment type="subunit">
    <text evidence="16">Single-chain monomer with multiple functions.</text>
</comment>
<dbReference type="SMART" id="SM00482">
    <property type="entry name" value="POLAc"/>
    <property type="match status" value="1"/>
</dbReference>
<evidence type="ECO:0000256" key="8">
    <source>
        <dbReference type="ARBA" id="ARBA00022763"/>
    </source>
</evidence>
<dbReference type="SUPFAM" id="SSF88723">
    <property type="entry name" value="PIN domain-like"/>
    <property type="match status" value="1"/>
</dbReference>
<evidence type="ECO:0000256" key="3">
    <source>
        <dbReference type="ARBA" id="ARBA00020311"/>
    </source>
</evidence>
<dbReference type="InterPro" id="IPR008918">
    <property type="entry name" value="HhH2"/>
</dbReference>
<dbReference type="InterPro" id="IPR002298">
    <property type="entry name" value="DNA_polymerase_A"/>
</dbReference>
<dbReference type="CDD" id="cd08637">
    <property type="entry name" value="DNA_pol_A_pol_I_C"/>
    <property type="match status" value="1"/>
</dbReference>
<dbReference type="GO" id="GO:0006302">
    <property type="term" value="P:double-strand break repair"/>
    <property type="evidence" value="ECO:0007669"/>
    <property type="project" value="TreeGrafter"/>
</dbReference>
<dbReference type="GO" id="GO:0008409">
    <property type="term" value="F:5'-3' exonuclease activity"/>
    <property type="evidence" value="ECO:0007669"/>
    <property type="project" value="InterPro"/>
</dbReference>
<evidence type="ECO:0000256" key="2">
    <source>
        <dbReference type="ARBA" id="ARBA00012417"/>
    </source>
</evidence>
<keyword evidence="21" id="KW-1185">Reference proteome</keyword>
<keyword evidence="10" id="KW-0269">Exonuclease</keyword>
<dbReference type="Pfam" id="PF22619">
    <property type="entry name" value="DNA_polI_exo1"/>
    <property type="match status" value="1"/>
</dbReference>
<dbReference type="SMART" id="SM00475">
    <property type="entry name" value="53EXOc"/>
    <property type="match status" value="1"/>
</dbReference>
<comment type="similarity">
    <text evidence="1 16">Belongs to the DNA polymerase type-A family.</text>
</comment>
<evidence type="ECO:0000256" key="12">
    <source>
        <dbReference type="ARBA" id="ARBA00023125"/>
    </source>
</evidence>
<keyword evidence="12 16" id="KW-0238">DNA-binding</keyword>
<gene>
    <name evidence="20" type="primary">polA_1</name>
    <name evidence="16" type="synonym">polA</name>
    <name evidence="20" type="ORF">AN619_06240</name>
</gene>
<keyword evidence="13 16" id="KW-0234">DNA repair</keyword>
<dbReference type="Gene3D" id="3.30.420.10">
    <property type="entry name" value="Ribonuclease H-like superfamily/Ribonuclease H"/>
    <property type="match status" value="1"/>
</dbReference>
<reference evidence="20 21" key="1">
    <citation type="submission" date="2015-12" db="EMBL/GenBank/DDBJ databases">
        <title>Draft genome sequence of the thermoanaerobe Thermotalea metallivorans, an isolate from the runoff channel of the Great Artesian Basin, Australia.</title>
        <authorList>
            <person name="Patel B.K."/>
        </authorList>
    </citation>
    <scope>NUCLEOTIDE SEQUENCE [LARGE SCALE GENOMIC DNA]</scope>
    <source>
        <strain evidence="20 21">B2-1</strain>
    </source>
</reference>